<evidence type="ECO:0000313" key="3">
    <source>
        <dbReference type="Proteomes" id="UP000002608"/>
    </source>
</evidence>
<evidence type="ECO:0008006" key="4">
    <source>
        <dbReference type="Google" id="ProtNLM"/>
    </source>
</evidence>
<accession>A8H6N0</accession>
<dbReference type="EMBL" id="CP000851">
    <property type="protein sequence ID" value="ABV88217.1"/>
    <property type="molecule type" value="Genomic_DNA"/>
</dbReference>
<proteinExistence type="predicted"/>
<name>A8H6N0_SHEPA</name>
<dbReference type="HOGENOM" id="CLU_169029_0_0_6"/>
<dbReference type="KEGG" id="spl:Spea_2899"/>
<dbReference type="OrthoDB" id="6388136at2"/>
<dbReference type="eggNOG" id="ENOG5033JKV">
    <property type="taxonomic scope" value="Bacteria"/>
</dbReference>
<reference evidence="2 3" key="1">
    <citation type="submission" date="2007-10" db="EMBL/GenBank/DDBJ databases">
        <title>Complete sequence of Shewanella pealeana ATCC 700345.</title>
        <authorList>
            <consortium name="US DOE Joint Genome Institute"/>
            <person name="Copeland A."/>
            <person name="Lucas S."/>
            <person name="Lapidus A."/>
            <person name="Barry K."/>
            <person name="Glavina del Rio T."/>
            <person name="Dalin E."/>
            <person name="Tice H."/>
            <person name="Pitluck S."/>
            <person name="Chertkov O."/>
            <person name="Brettin T."/>
            <person name="Bruce D."/>
            <person name="Detter J.C."/>
            <person name="Han C."/>
            <person name="Schmutz J."/>
            <person name="Larimer F."/>
            <person name="Land M."/>
            <person name="Hauser L."/>
            <person name="Kyrpides N."/>
            <person name="Kim E."/>
            <person name="Zhao J.-S.Z."/>
            <person name="Manno D."/>
            <person name="Hawari J."/>
            <person name="Richardson P."/>
        </authorList>
    </citation>
    <scope>NUCLEOTIDE SEQUENCE [LARGE SCALE GENOMIC DNA]</scope>
    <source>
        <strain evidence="3">ATCC 700345 / ANG-SQ1</strain>
    </source>
</reference>
<evidence type="ECO:0000256" key="1">
    <source>
        <dbReference type="SAM" id="Coils"/>
    </source>
</evidence>
<feature type="coiled-coil region" evidence="1">
    <location>
        <begin position="75"/>
        <end position="109"/>
    </location>
</feature>
<organism evidence="2 3">
    <name type="scientific">Shewanella pealeana (strain ATCC 700345 / ANG-SQ1)</name>
    <dbReference type="NCBI Taxonomy" id="398579"/>
    <lineage>
        <taxon>Bacteria</taxon>
        <taxon>Pseudomonadati</taxon>
        <taxon>Pseudomonadota</taxon>
        <taxon>Gammaproteobacteria</taxon>
        <taxon>Alteromonadales</taxon>
        <taxon>Shewanellaceae</taxon>
        <taxon>Shewanella</taxon>
    </lineage>
</organism>
<keyword evidence="3" id="KW-1185">Reference proteome</keyword>
<gene>
    <name evidence="2" type="ordered locus">Spea_2899</name>
</gene>
<dbReference type="AlphaFoldDB" id="A8H6N0"/>
<sequence length="115" mass="12620">MSPLEQVLSAAKKISDEGRTPSLALVKTKLGTSIPMPILIQGLQQFKSMSADDIKQLSADCSVQAVEDAPKQSLMAQQAYAITRLEQELSELRTEFGLLKQQLIKLEKQCNNSEG</sequence>
<dbReference type="Proteomes" id="UP000002608">
    <property type="component" value="Chromosome"/>
</dbReference>
<keyword evidence="1" id="KW-0175">Coiled coil</keyword>
<dbReference type="RefSeq" id="WP_012156122.1">
    <property type="nucleotide sequence ID" value="NC_009901.1"/>
</dbReference>
<evidence type="ECO:0000313" key="2">
    <source>
        <dbReference type="EMBL" id="ABV88217.1"/>
    </source>
</evidence>
<protein>
    <recommendedName>
        <fullName evidence="4">KfrA N-terminal DNA-binding domain-containing protein</fullName>
    </recommendedName>
</protein>
<dbReference type="STRING" id="398579.Spea_2899"/>